<proteinExistence type="predicted"/>
<dbReference type="InterPro" id="IPR029016">
    <property type="entry name" value="GAF-like_dom_sf"/>
</dbReference>
<dbReference type="Gene3D" id="3.30.450.20">
    <property type="entry name" value="PAS domain"/>
    <property type="match status" value="1"/>
</dbReference>
<feature type="domain" description="PAS" evidence="4">
    <location>
        <begin position="9"/>
        <end position="63"/>
    </location>
</feature>
<keyword evidence="2" id="KW-0175">Coiled coil</keyword>
<comment type="caution">
    <text evidence="5">The sequence shown here is derived from an EMBL/GenBank/DDBJ whole genome shotgun (WGS) entry which is preliminary data.</text>
</comment>
<keyword evidence="1" id="KW-0378">Hydrolase</keyword>
<dbReference type="InterPro" id="IPR036457">
    <property type="entry name" value="PPM-type-like_dom_sf"/>
</dbReference>
<reference evidence="5 6" key="1">
    <citation type="submission" date="2020-07" db="EMBL/GenBank/DDBJ databases">
        <title>Sequencing the genomes of 1000 actinobacteria strains.</title>
        <authorList>
            <person name="Klenk H.-P."/>
        </authorList>
    </citation>
    <scope>NUCLEOTIDE SEQUENCE [LARGE SCALE GENOMIC DNA]</scope>
    <source>
        <strain evidence="5 6">DSM 24552</strain>
    </source>
</reference>
<dbReference type="SUPFAM" id="SSF55785">
    <property type="entry name" value="PYP-like sensor domain (PAS domain)"/>
    <property type="match status" value="1"/>
</dbReference>
<feature type="region of interest" description="Disordered" evidence="3">
    <location>
        <begin position="248"/>
        <end position="268"/>
    </location>
</feature>
<dbReference type="PROSITE" id="PS50112">
    <property type="entry name" value="PAS"/>
    <property type="match status" value="1"/>
</dbReference>
<evidence type="ECO:0000256" key="1">
    <source>
        <dbReference type="ARBA" id="ARBA00022801"/>
    </source>
</evidence>
<dbReference type="SMART" id="SM00331">
    <property type="entry name" value="PP2C_SIG"/>
    <property type="match status" value="1"/>
</dbReference>
<dbReference type="PANTHER" id="PTHR43156:SF2">
    <property type="entry name" value="STAGE II SPORULATION PROTEIN E"/>
    <property type="match status" value="1"/>
</dbReference>
<accession>A0A7Y9URR6</accession>
<dbReference type="InterPro" id="IPR000014">
    <property type="entry name" value="PAS"/>
</dbReference>
<name>A0A7Y9URR6_9ACTN</name>
<evidence type="ECO:0000256" key="2">
    <source>
        <dbReference type="SAM" id="Coils"/>
    </source>
</evidence>
<dbReference type="SMART" id="SM00091">
    <property type="entry name" value="PAS"/>
    <property type="match status" value="1"/>
</dbReference>
<dbReference type="Gene3D" id="3.60.40.10">
    <property type="entry name" value="PPM-type phosphatase domain"/>
    <property type="match status" value="1"/>
</dbReference>
<dbReference type="PANTHER" id="PTHR43156">
    <property type="entry name" value="STAGE II SPORULATION PROTEIN E-RELATED"/>
    <property type="match status" value="1"/>
</dbReference>
<evidence type="ECO:0000256" key="3">
    <source>
        <dbReference type="SAM" id="MobiDB-lite"/>
    </source>
</evidence>
<dbReference type="InterPro" id="IPR035965">
    <property type="entry name" value="PAS-like_dom_sf"/>
</dbReference>
<dbReference type="InterPro" id="IPR052016">
    <property type="entry name" value="Bact_Sigma-Reg"/>
</dbReference>
<dbReference type="Pfam" id="PF13185">
    <property type="entry name" value="GAF_2"/>
    <property type="match status" value="1"/>
</dbReference>
<dbReference type="GO" id="GO:0016791">
    <property type="term" value="F:phosphatase activity"/>
    <property type="evidence" value="ECO:0007669"/>
    <property type="project" value="TreeGrafter"/>
</dbReference>
<protein>
    <submittedName>
        <fullName evidence="5">Serine phosphatase RsbU (Regulator of sigma subunit)</fullName>
    </submittedName>
</protein>
<dbReference type="CDD" id="cd00130">
    <property type="entry name" value="PAS"/>
    <property type="match status" value="1"/>
</dbReference>
<evidence type="ECO:0000259" key="4">
    <source>
        <dbReference type="PROSITE" id="PS50112"/>
    </source>
</evidence>
<dbReference type="InterPro" id="IPR003018">
    <property type="entry name" value="GAF"/>
</dbReference>
<dbReference type="SUPFAM" id="SSF81606">
    <property type="entry name" value="PP2C-like"/>
    <property type="match status" value="1"/>
</dbReference>
<sequence>MTTSETVGDLGVLARAFDAVPVPLLLLDVDLRIVHANRARVDVTGLPLDEQVGRPLLEVHPDDPDRPGADGRERLLASLERVLATGRPDVMPVQRYDVVGASGAFEPRWWNPRNEPVLDEVGRVVAILHHAEDVTDRVREGEASREAVARGVALQDRVDEVEADLVRRARELADANARLRRVLDQQQRLARMLAGLARVVAAMGAVDTHAALVAAVVSEAPGALGVDAVGLAWGQLDHPLHAVQARAGEAPREHELPRRSPSPLASAARGRRVVVRDASAVTSSWRAGTGALGAWVALPVTVAGLPLGSVGFGWDAPQTLDPDELAVLEAFAGQCGEALVRVLRLEEETRLASAHRNFAEAMQVALLGAPAEVPGLEVAVRYRAAVQAARIGGDWYDVFDLGDDTALVVGDVAGHDERAAAVMGQARGLLRGVACALDDRRPSVVLAKLDEALLGLGERVSATALVAVVHGDDGRDRSAGGVRLTWSRAGHPPPVLLSADGSVRLLEGGGGPIVGFGLSGTRRDGEVELAPGSTLVLYTDGLVERPREVLDVGFARLTDSLTGRQHLGAEEVADLLLDQLAGEHDDDTALVVLRVPPA</sequence>
<evidence type="ECO:0000313" key="6">
    <source>
        <dbReference type="Proteomes" id="UP000544110"/>
    </source>
</evidence>
<dbReference type="Pfam" id="PF08448">
    <property type="entry name" value="PAS_4"/>
    <property type="match status" value="1"/>
</dbReference>
<dbReference type="Proteomes" id="UP000544110">
    <property type="component" value="Unassembled WGS sequence"/>
</dbReference>
<evidence type="ECO:0000313" key="5">
    <source>
        <dbReference type="EMBL" id="NYG54764.1"/>
    </source>
</evidence>
<dbReference type="InterPro" id="IPR013656">
    <property type="entry name" value="PAS_4"/>
</dbReference>
<feature type="compositionally biased region" description="Basic and acidic residues" evidence="3">
    <location>
        <begin position="249"/>
        <end position="258"/>
    </location>
</feature>
<gene>
    <name evidence="5" type="ORF">BJ989_001068</name>
</gene>
<dbReference type="AlphaFoldDB" id="A0A7Y9URR6"/>
<dbReference type="RefSeq" id="WP_179517327.1">
    <property type="nucleotide sequence ID" value="NZ_JACCAC010000001.1"/>
</dbReference>
<dbReference type="Pfam" id="PF07228">
    <property type="entry name" value="SpoIIE"/>
    <property type="match status" value="1"/>
</dbReference>
<dbReference type="InterPro" id="IPR001932">
    <property type="entry name" value="PPM-type_phosphatase-like_dom"/>
</dbReference>
<feature type="coiled-coil region" evidence="2">
    <location>
        <begin position="158"/>
        <end position="189"/>
    </location>
</feature>
<dbReference type="SUPFAM" id="SSF55781">
    <property type="entry name" value="GAF domain-like"/>
    <property type="match status" value="1"/>
</dbReference>
<keyword evidence="6" id="KW-1185">Reference proteome</keyword>
<organism evidence="5 6">
    <name type="scientific">Nocardioides perillae</name>
    <dbReference type="NCBI Taxonomy" id="1119534"/>
    <lineage>
        <taxon>Bacteria</taxon>
        <taxon>Bacillati</taxon>
        <taxon>Actinomycetota</taxon>
        <taxon>Actinomycetes</taxon>
        <taxon>Propionibacteriales</taxon>
        <taxon>Nocardioidaceae</taxon>
        <taxon>Nocardioides</taxon>
    </lineage>
</organism>
<dbReference type="EMBL" id="JACCAC010000001">
    <property type="protein sequence ID" value="NYG54764.1"/>
    <property type="molecule type" value="Genomic_DNA"/>
</dbReference>
<dbReference type="Gene3D" id="3.30.450.40">
    <property type="match status" value="1"/>
</dbReference>